<feature type="compositionally biased region" description="Polar residues" evidence="6">
    <location>
        <begin position="35"/>
        <end position="52"/>
    </location>
</feature>
<evidence type="ECO:0000256" key="4">
    <source>
        <dbReference type="ARBA" id="ARBA00022989"/>
    </source>
</evidence>
<feature type="transmembrane region" description="Helical" evidence="7">
    <location>
        <begin position="103"/>
        <end position="127"/>
    </location>
</feature>
<gene>
    <name evidence="8" type="ORF">J0S82_006600</name>
</gene>
<evidence type="ECO:0000313" key="8">
    <source>
        <dbReference type="EMBL" id="KAG8515728.1"/>
    </source>
</evidence>
<comment type="subcellular location">
    <subcellularLocation>
        <location evidence="1">Membrane</location>
    </subcellularLocation>
</comment>
<dbReference type="GO" id="GO:0046597">
    <property type="term" value="P:host-mediated suppression of symbiont invasion"/>
    <property type="evidence" value="ECO:0007669"/>
    <property type="project" value="TreeGrafter"/>
</dbReference>
<keyword evidence="4 7" id="KW-1133">Transmembrane helix</keyword>
<dbReference type="PANTHER" id="PTHR13999">
    <property type="entry name" value="INTERFERON INDUCIBLE TRANSMEMBRANE PROTEIN"/>
    <property type="match status" value="1"/>
</dbReference>
<dbReference type="GO" id="GO:0035456">
    <property type="term" value="P:response to interferon-beta"/>
    <property type="evidence" value="ECO:0007669"/>
    <property type="project" value="TreeGrafter"/>
</dbReference>
<dbReference type="GO" id="GO:0034341">
    <property type="term" value="P:response to type II interferon"/>
    <property type="evidence" value="ECO:0007669"/>
    <property type="project" value="TreeGrafter"/>
</dbReference>
<evidence type="ECO:0000256" key="2">
    <source>
        <dbReference type="ARBA" id="ARBA00006843"/>
    </source>
</evidence>
<comment type="caution">
    <text evidence="8">The sequence shown here is derived from an EMBL/GenBank/DDBJ whole genome shotgun (WGS) entry which is preliminary data.</text>
</comment>
<proteinExistence type="inferred from homology"/>
<dbReference type="GO" id="GO:0005886">
    <property type="term" value="C:plasma membrane"/>
    <property type="evidence" value="ECO:0007669"/>
    <property type="project" value="TreeGrafter"/>
</dbReference>
<dbReference type="AlphaFoldDB" id="A0A8J6A894"/>
<sequence length="159" mass="16850">MLSSCLPAVANSTPPNARKRKLPRNRNCRGREGPGNQTPAPHSSTPAMNHMSQPLRPGVRPGSYEVLREEHEVAVLGAPSTWASGAATTVITIQPETAVPDHVVWSLFSTVFMNFCCLGLVAFAYSVKVRGRPGPGRGRLREGLPSGPCPAGLGGLRMG</sequence>
<accession>A0A8J6A894</accession>
<dbReference type="EMBL" id="JAGFMF010011698">
    <property type="protein sequence ID" value="KAG8515728.1"/>
    <property type="molecule type" value="Genomic_DNA"/>
</dbReference>
<dbReference type="Pfam" id="PF04505">
    <property type="entry name" value="CD225"/>
    <property type="match status" value="1"/>
</dbReference>
<evidence type="ECO:0000256" key="1">
    <source>
        <dbReference type="ARBA" id="ARBA00004370"/>
    </source>
</evidence>
<evidence type="ECO:0000256" key="6">
    <source>
        <dbReference type="SAM" id="MobiDB-lite"/>
    </source>
</evidence>
<organism evidence="8 9">
    <name type="scientific">Galemys pyrenaicus</name>
    <name type="common">Iberian desman</name>
    <name type="synonym">Pyrenean desman</name>
    <dbReference type="NCBI Taxonomy" id="202257"/>
    <lineage>
        <taxon>Eukaryota</taxon>
        <taxon>Metazoa</taxon>
        <taxon>Chordata</taxon>
        <taxon>Craniata</taxon>
        <taxon>Vertebrata</taxon>
        <taxon>Euteleostomi</taxon>
        <taxon>Mammalia</taxon>
        <taxon>Eutheria</taxon>
        <taxon>Laurasiatheria</taxon>
        <taxon>Eulipotyphla</taxon>
        <taxon>Talpidae</taxon>
        <taxon>Galemys</taxon>
    </lineage>
</organism>
<feature type="compositionally biased region" description="Basic residues" evidence="6">
    <location>
        <begin position="17"/>
        <end position="28"/>
    </location>
</feature>
<protein>
    <submittedName>
        <fullName evidence="8">Interferon-induced transmembrane protein 3</fullName>
    </submittedName>
</protein>
<comment type="similarity">
    <text evidence="2">Belongs to the CD225/Dispanin family.</text>
</comment>
<keyword evidence="3 7" id="KW-0812">Transmembrane</keyword>
<feature type="region of interest" description="Disordered" evidence="6">
    <location>
        <begin position="134"/>
        <end position="159"/>
    </location>
</feature>
<dbReference type="GO" id="GO:0045071">
    <property type="term" value="P:negative regulation of viral genome replication"/>
    <property type="evidence" value="ECO:0007669"/>
    <property type="project" value="TreeGrafter"/>
</dbReference>
<evidence type="ECO:0000256" key="3">
    <source>
        <dbReference type="ARBA" id="ARBA00022692"/>
    </source>
</evidence>
<keyword evidence="5 7" id="KW-0472">Membrane</keyword>
<reference evidence="8" key="1">
    <citation type="journal article" date="2021" name="Evol. Appl.">
        <title>The genome of the Pyrenean desman and the effects of bottlenecks and inbreeding on the genomic landscape of an endangered species.</title>
        <authorList>
            <person name="Escoda L."/>
            <person name="Castresana J."/>
        </authorList>
    </citation>
    <scope>NUCLEOTIDE SEQUENCE</scope>
    <source>
        <strain evidence="8">IBE-C5619</strain>
    </source>
</reference>
<dbReference type="PANTHER" id="PTHR13999:SF4">
    <property type="entry name" value="INTERFERON-INDUCED TRANSMEMBRANE PROTEIN 3"/>
    <property type="match status" value="1"/>
</dbReference>
<feature type="region of interest" description="Disordered" evidence="6">
    <location>
        <begin position="1"/>
        <end position="61"/>
    </location>
</feature>
<dbReference type="GO" id="GO:0051607">
    <property type="term" value="P:defense response to virus"/>
    <property type="evidence" value="ECO:0007669"/>
    <property type="project" value="TreeGrafter"/>
</dbReference>
<evidence type="ECO:0000256" key="5">
    <source>
        <dbReference type="ARBA" id="ARBA00023136"/>
    </source>
</evidence>
<dbReference type="InterPro" id="IPR007593">
    <property type="entry name" value="CD225/Dispanin_fam"/>
</dbReference>
<evidence type="ECO:0000313" key="9">
    <source>
        <dbReference type="Proteomes" id="UP000700334"/>
    </source>
</evidence>
<dbReference type="OrthoDB" id="9665921at2759"/>
<dbReference type="InterPro" id="IPR051517">
    <property type="entry name" value="IFITM_antiviral_protein"/>
</dbReference>
<name>A0A8J6A894_GALPY</name>
<dbReference type="GO" id="GO:0060337">
    <property type="term" value="P:type I interferon-mediated signaling pathway"/>
    <property type="evidence" value="ECO:0007669"/>
    <property type="project" value="TreeGrafter"/>
</dbReference>
<dbReference type="GO" id="GO:0035455">
    <property type="term" value="P:response to interferon-alpha"/>
    <property type="evidence" value="ECO:0007669"/>
    <property type="project" value="TreeGrafter"/>
</dbReference>
<keyword evidence="9" id="KW-1185">Reference proteome</keyword>
<dbReference type="Proteomes" id="UP000700334">
    <property type="component" value="Unassembled WGS sequence"/>
</dbReference>
<evidence type="ECO:0000256" key="7">
    <source>
        <dbReference type="SAM" id="Phobius"/>
    </source>
</evidence>